<proteinExistence type="predicted"/>
<keyword evidence="1" id="KW-0472">Membrane</keyword>
<keyword evidence="3" id="KW-1185">Reference proteome</keyword>
<dbReference type="EMBL" id="FWZU01000002">
    <property type="protein sequence ID" value="SMF09910.1"/>
    <property type="molecule type" value="Genomic_DNA"/>
</dbReference>
<dbReference type="RefSeq" id="WP_085101209.1">
    <property type="nucleotide sequence ID" value="NZ_FWZU01000002.1"/>
</dbReference>
<evidence type="ECO:0000313" key="2">
    <source>
        <dbReference type="EMBL" id="SMF09910.1"/>
    </source>
</evidence>
<gene>
    <name evidence="2" type="ORF">SAMN06295933_1732</name>
</gene>
<dbReference type="AlphaFoldDB" id="A0A1X7D6L5"/>
<evidence type="ECO:0000256" key="1">
    <source>
        <dbReference type="SAM" id="Phobius"/>
    </source>
</evidence>
<sequence length="189" mass="21966">MAKKTKFWKYLINESELVGILLIVFVPVSFLLSNWDSFEFNKNFLTQTWNIFEPIVGSITLGVAIVLYVANLREAWEEDLPKLLTAEFRCNDDGSLIMRADNVPFAEESDIRAWGQQLGAQMSGANRGLKYFRIETSERISESGDYKEYKIVFFLREIPEEVRAHYDNGEFVNIRDKDGKLDLFIEERC</sequence>
<keyword evidence="1" id="KW-0812">Transmembrane</keyword>
<feature type="transmembrane region" description="Helical" evidence="1">
    <location>
        <begin position="51"/>
        <end position="70"/>
    </location>
</feature>
<accession>A0A1X7D6L5</accession>
<dbReference type="OrthoDB" id="9714867at2"/>
<feature type="transmembrane region" description="Helical" evidence="1">
    <location>
        <begin position="12"/>
        <end position="31"/>
    </location>
</feature>
<keyword evidence="1" id="KW-1133">Transmembrane helix</keyword>
<evidence type="ECO:0000313" key="3">
    <source>
        <dbReference type="Proteomes" id="UP000192906"/>
    </source>
</evidence>
<reference evidence="3" key="1">
    <citation type="submission" date="2017-04" db="EMBL/GenBank/DDBJ databases">
        <authorList>
            <person name="Varghese N."/>
            <person name="Submissions S."/>
        </authorList>
    </citation>
    <scope>NUCLEOTIDE SEQUENCE [LARGE SCALE GENOMIC DNA]</scope>
    <source>
        <strain evidence="3">K3S</strain>
    </source>
</reference>
<dbReference type="Proteomes" id="UP000192906">
    <property type="component" value="Unassembled WGS sequence"/>
</dbReference>
<name>A0A1X7D6L5_9BACT</name>
<dbReference type="STRING" id="1519643.SAMN06295933_1732"/>
<organism evidence="2 3">
    <name type="scientific">Desulfovibrio gilichinskyi</name>
    <dbReference type="NCBI Taxonomy" id="1519643"/>
    <lineage>
        <taxon>Bacteria</taxon>
        <taxon>Pseudomonadati</taxon>
        <taxon>Thermodesulfobacteriota</taxon>
        <taxon>Desulfovibrionia</taxon>
        <taxon>Desulfovibrionales</taxon>
        <taxon>Desulfovibrionaceae</taxon>
        <taxon>Desulfovibrio</taxon>
    </lineage>
</organism>
<protein>
    <submittedName>
        <fullName evidence="2">Uncharacterized protein</fullName>
    </submittedName>
</protein>